<name>A0A2H3JE20_WOLCO</name>
<proteinExistence type="predicted"/>
<gene>
    <name evidence="1" type="ORF">WOLCODRAFT_81142</name>
</gene>
<evidence type="ECO:0000313" key="1">
    <source>
        <dbReference type="EMBL" id="PCH35918.1"/>
    </source>
</evidence>
<evidence type="ECO:0000313" key="2">
    <source>
        <dbReference type="Proteomes" id="UP000218811"/>
    </source>
</evidence>
<accession>A0A2H3JE20</accession>
<sequence>LFHDTTPNSFGMFRQYSVEPKYIPPNTNCLGDLCDMPILQSNPIHNNSSQPSHSAHAVSYDNPCWPFPNSSIYWFMNWEQHNLNRVGCSGSHLSVPVKIITLLNNVLFAPDFNLSNLEGLNVTHELACVDAAADKQIDHFPAMEGWMNNMVTIPLPKEGVQICDKWAKENDTPVLDVPNIWHHNLLQIIKSVCHSQEAMYHHCVPFQQYWRCPEVYNDNTSKDESPEKTEDIRIYSELYNLDTLLNEYKKLHAQPYNPDYPPDTEVSIVPIMLWLDSTHLMNFGNAFLTQAQSQATAQRNRTHTKYMHGKPTTSASHHLMYMPLVSLI</sequence>
<dbReference type="OrthoDB" id="3208495at2759"/>
<dbReference type="Proteomes" id="UP000218811">
    <property type="component" value="Unassembled WGS sequence"/>
</dbReference>
<keyword evidence="2" id="KW-1185">Reference proteome</keyword>
<dbReference type="EMBL" id="KB467865">
    <property type="protein sequence ID" value="PCH35918.1"/>
    <property type="molecule type" value="Genomic_DNA"/>
</dbReference>
<reference evidence="1 2" key="1">
    <citation type="journal article" date="2012" name="Science">
        <title>The Paleozoic origin of enzymatic lignin decomposition reconstructed from 31 fungal genomes.</title>
        <authorList>
            <person name="Floudas D."/>
            <person name="Binder M."/>
            <person name="Riley R."/>
            <person name="Barry K."/>
            <person name="Blanchette R.A."/>
            <person name="Henrissat B."/>
            <person name="Martinez A.T."/>
            <person name="Otillar R."/>
            <person name="Spatafora J.W."/>
            <person name="Yadav J.S."/>
            <person name="Aerts A."/>
            <person name="Benoit I."/>
            <person name="Boyd A."/>
            <person name="Carlson A."/>
            <person name="Copeland A."/>
            <person name="Coutinho P.M."/>
            <person name="de Vries R.P."/>
            <person name="Ferreira P."/>
            <person name="Findley K."/>
            <person name="Foster B."/>
            <person name="Gaskell J."/>
            <person name="Glotzer D."/>
            <person name="Gorecki P."/>
            <person name="Heitman J."/>
            <person name="Hesse C."/>
            <person name="Hori C."/>
            <person name="Igarashi K."/>
            <person name="Jurgens J.A."/>
            <person name="Kallen N."/>
            <person name="Kersten P."/>
            <person name="Kohler A."/>
            <person name="Kuees U."/>
            <person name="Kumar T.K.A."/>
            <person name="Kuo A."/>
            <person name="LaButti K."/>
            <person name="Larrondo L.F."/>
            <person name="Lindquist E."/>
            <person name="Ling A."/>
            <person name="Lombard V."/>
            <person name="Lucas S."/>
            <person name="Lundell T."/>
            <person name="Martin R."/>
            <person name="McLaughlin D.J."/>
            <person name="Morgenstern I."/>
            <person name="Morin E."/>
            <person name="Murat C."/>
            <person name="Nagy L.G."/>
            <person name="Nolan M."/>
            <person name="Ohm R.A."/>
            <person name="Patyshakuliyeva A."/>
            <person name="Rokas A."/>
            <person name="Ruiz-Duenas F.J."/>
            <person name="Sabat G."/>
            <person name="Salamov A."/>
            <person name="Samejima M."/>
            <person name="Schmutz J."/>
            <person name="Slot J.C."/>
            <person name="St John F."/>
            <person name="Stenlid J."/>
            <person name="Sun H."/>
            <person name="Sun S."/>
            <person name="Syed K."/>
            <person name="Tsang A."/>
            <person name="Wiebenga A."/>
            <person name="Young D."/>
            <person name="Pisabarro A."/>
            <person name="Eastwood D.C."/>
            <person name="Martin F."/>
            <person name="Cullen D."/>
            <person name="Grigoriev I.V."/>
            <person name="Hibbett D.S."/>
        </authorList>
    </citation>
    <scope>NUCLEOTIDE SEQUENCE [LARGE SCALE GENOMIC DNA]</scope>
    <source>
        <strain evidence="1 2">MD-104</strain>
    </source>
</reference>
<dbReference type="AlphaFoldDB" id="A0A2H3JE20"/>
<dbReference type="STRING" id="742152.A0A2H3JE20"/>
<protein>
    <submittedName>
        <fullName evidence="1">Uncharacterized protein</fullName>
    </submittedName>
</protein>
<feature type="non-terminal residue" evidence="1">
    <location>
        <position position="1"/>
    </location>
</feature>
<organism evidence="1 2">
    <name type="scientific">Wolfiporia cocos (strain MD-104)</name>
    <name type="common">Brown rot fungus</name>
    <dbReference type="NCBI Taxonomy" id="742152"/>
    <lineage>
        <taxon>Eukaryota</taxon>
        <taxon>Fungi</taxon>
        <taxon>Dikarya</taxon>
        <taxon>Basidiomycota</taxon>
        <taxon>Agaricomycotina</taxon>
        <taxon>Agaricomycetes</taxon>
        <taxon>Polyporales</taxon>
        <taxon>Phaeolaceae</taxon>
        <taxon>Wolfiporia</taxon>
    </lineage>
</organism>